<evidence type="ECO:0000313" key="4">
    <source>
        <dbReference type="EMBL" id="KTD28124.1"/>
    </source>
</evidence>
<dbReference type="PROSITE" id="PS00061">
    <property type="entry name" value="ADH_SHORT"/>
    <property type="match status" value="1"/>
</dbReference>
<dbReference type="PANTHER" id="PTHR42901">
    <property type="entry name" value="ALCOHOL DEHYDROGENASE"/>
    <property type="match status" value="1"/>
</dbReference>
<comment type="similarity">
    <text evidence="1">Belongs to the short-chain dehydrogenases/reductases (SDR) family.</text>
</comment>
<dbReference type="STRING" id="454.Lisr_0927"/>
<gene>
    <name evidence="4" type="primary">yueD</name>
    <name evidence="5" type="ORF">E3983_04390</name>
    <name evidence="4" type="ORF">Lisr_0927</name>
</gene>
<evidence type="ECO:0000313" key="5">
    <source>
        <dbReference type="EMBL" id="QBR83664.1"/>
    </source>
</evidence>
<dbReference type="AlphaFoldDB" id="A0A0W0W6Y2"/>
<reference evidence="4 6" key="1">
    <citation type="submission" date="2015-11" db="EMBL/GenBank/DDBJ databases">
        <title>Genomic analysis of 38 Legionella species identifies large and diverse effector repertoires.</title>
        <authorList>
            <person name="Burstein D."/>
            <person name="Amaro F."/>
            <person name="Zusman T."/>
            <person name="Lifshitz Z."/>
            <person name="Cohen O."/>
            <person name="Gilbert J.A."/>
            <person name="Pupko T."/>
            <person name="Shuman H.A."/>
            <person name="Segal G."/>
        </authorList>
    </citation>
    <scope>NUCLEOTIDE SEQUENCE [LARGE SCALE GENOMIC DNA]</scope>
    <source>
        <strain evidence="4 6">Bercovier 4</strain>
    </source>
</reference>
<dbReference type="InterPro" id="IPR002347">
    <property type="entry name" value="SDR_fam"/>
</dbReference>
<dbReference type="CDD" id="cd05233">
    <property type="entry name" value="SDR_c"/>
    <property type="match status" value="1"/>
</dbReference>
<dbReference type="Proteomes" id="UP000054761">
    <property type="component" value="Unassembled WGS sequence"/>
</dbReference>
<dbReference type="SUPFAM" id="SSF51735">
    <property type="entry name" value="NAD(P)-binding Rossmann-fold domains"/>
    <property type="match status" value="1"/>
</dbReference>
<sequence>MFVITGGGSGIGKELSWALADRGCQVLIIGRRKQLLMDVASYSSLIETLNADLSDPEGRSRVVEYLKDYPHLKGLINNAGRIEPIGAITEISVEEWQQTMATNVDAPMFLTQQLYPQLQQGRVLNIGSGAAYFPVVGWAAYCVSKAALAMLTRSWQLERQMAIASVMPGIIDTAMQAVIRHASDMENEKQDFFRELKKKGKLIAPETVAEFLCWLLLDVSEKEFISKEWDVYDTSHHSFWLKPPHQVPPLES</sequence>
<keyword evidence="6" id="KW-1185">Reference proteome</keyword>
<accession>A0A0W0W6Y2</accession>
<evidence type="ECO:0000313" key="6">
    <source>
        <dbReference type="Proteomes" id="UP000054761"/>
    </source>
</evidence>
<dbReference type="RefSeq" id="WP_058501296.1">
    <property type="nucleotide sequence ID" value="NZ_CAAAJA010000044.1"/>
</dbReference>
<evidence type="ECO:0000313" key="7">
    <source>
        <dbReference type="Proteomes" id="UP000295517"/>
    </source>
</evidence>
<dbReference type="PANTHER" id="PTHR42901:SF1">
    <property type="entry name" value="ALCOHOL DEHYDROGENASE"/>
    <property type="match status" value="1"/>
</dbReference>
<dbReference type="SMART" id="SM00822">
    <property type="entry name" value="PKS_KR"/>
    <property type="match status" value="1"/>
</dbReference>
<dbReference type="InterPro" id="IPR036291">
    <property type="entry name" value="NAD(P)-bd_dom_sf"/>
</dbReference>
<dbReference type="PATRIC" id="fig|454.4.peg.994"/>
<dbReference type="Gene3D" id="3.40.50.720">
    <property type="entry name" value="NAD(P)-binding Rossmann-like Domain"/>
    <property type="match status" value="1"/>
</dbReference>
<dbReference type="EMBL" id="CP038254">
    <property type="protein sequence ID" value="QBR83664.1"/>
    <property type="molecule type" value="Genomic_DNA"/>
</dbReference>
<proteinExistence type="inferred from homology"/>
<dbReference type="Pfam" id="PF00106">
    <property type="entry name" value="adh_short"/>
    <property type="match status" value="1"/>
</dbReference>
<organism evidence="4 6">
    <name type="scientific">Legionella israelensis</name>
    <dbReference type="NCBI Taxonomy" id="454"/>
    <lineage>
        <taxon>Bacteria</taxon>
        <taxon>Pseudomonadati</taxon>
        <taxon>Pseudomonadota</taxon>
        <taxon>Gammaproteobacteria</taxon>
        <taxon>Legionellales</taxon>
        <taxon>Legionellaceae</taxon>
        <taxon>Legionella</taxon>
    </lineage>
</organism>
<dbReference type="EMBL" id="LNYH01000043">
    <property type="protein sequence ID" value="KTD28124.1"/>
    <property type="molecule type" value="Genomic_DNA"/>
</dbReference>
<evidence type="ECO:0000256" key="1">
    <source>
        <dbReference type="ARBA" id="ARBA00006484"/>
    </source>
</evidence>
<feature type="domain" description="Ketoreductase" evidence="3">
    <location>
        <begin position="2"/>
        <end position="174"/>
    </location>
</feature>
<reference evidence="5 7" key="2">
    <citation type="submission" date="2019-03" db="EMBL/GenBank/DDBJ databases">
        <title>Diverse conjugative elements silence natural transformation in Legionella species.</title>
        <authorList>
            <person name="Durieux I."/>
            <person name="Ginevra C."/>
            <person name="Attaiech L."/>
            <person name="Picq K."/>
            <person name="Juan P.A."/>
            <person name="Jarraud S."/>
            <person name="Charpentier X."/>
        </authorList>
    </citation>
    <scope>NUCLEOTIDE SEQUENCE [LARGE SCALE GENOMIC DNA]</scope>
    <source>
        <strain evidence="5 7">HL-0427-4011</strain>
    </source>
</reference>
<dbReference type="OrthoDB" id="9794387at2"/>
<dbReference type="GO" id="GO:0016491">
    <property type="term" value="F:oxidoreductase activity"/>
    <property type="evidence" value="ECO:0007669"/>
    <property type="project" value="UniProtKB-KW"/>
</dbReference>
<evidence type="ECO:0000256" key="2">
    <source>
        <dbReference type="ARBA" id="ARBA00023002"/>
    </source>
</evidence>
<dbReference type="InterPro" id="IPR057326">
    <property type="entry name" value="KR_dom"/>
</dbReference>
<name>A0A0W0W6Y2_9GAMM</name>
<dbReference type="InterPro" id="IPR020904">
    <property type="entry name" value="Sc_DH/Rdtase_CS"/>
</dbReference>
<dbReference type="Proteomes" id="UP000295517">
    <property type="component" value="Chromosome"/>
</dbReference>
<evidence type="ECO:0000259" key="3">
    <source>
        <dbReference type="SMART" id="SM00822"/>
    </source>
</evidence>
<dbReference type="PRINTS" id="PR00081">
    <property type="entry name" value="GDHRDH"/>
</dbReference>
<keyword evidence="2" id="KW-0560">Oxidoreductase</keyword>
<protein>
    <submittedName>
        <fullName evidence="5">SDR family oxidoreductase</fullName>
    </submittedName>
    <submittedName>
        <fullName evidence="4">Sepiapterin reductase</fullName>
    </submittedName>
</protein>